<dbReference type="Pfam" id="PF00454">
    <property type="entry name" value="PI3_PI4_kinase"/>
    <property type="match status" value="1"/>
</dbReference>
<dbReference type="SUPFAM" id="SSF48371">
    <property type="entry name" value="ARM repeat"/>
    <property type="match status" value="2"/>
</dbReference>
<keyword evidence="4" id="KW-0808">Transferase</keyword>
<dbReference type="Gene3D" id="3.30.1010.10">
    <property type="entry name" value="Phosphatidylinositol 3-kinase Catalytic Subunit, Chain A, domain 4"/>
    <property type="match status" value="1"/>
</dbReference>
<keyword evidence="7" id="KW-0067">ATP-binding</keyword>
<name>A0ABQ7YH25_BRANA</name>
<evidence type="ECO:0000259" key="14">
    <source>
        <dbReference type="PROSITE" id="PS51190"/>
    </source>
</evidence>
<dbReference type="SMART" id="SM00146">
    <property type="entry name" value="PI3Kc"/>
    <property type="match status" value="1"/>
</dbReference>
<evidence type="ECO:0000256" key="11">
    <source>
        <dbReference type="SAM" id="Coils"/>
    </source>
</evidence>
<evidence type="ECO:0000256" key="5">
    <source>
        <dbReference type="ARBA" id="ARBA00022741"/>
    </source>
</evidence>
<dbReference type="InterPro" id="IPR018936">
    <property type="entry name" value="PI3/4_kinase_CS"/>
</dbReference>
<dbReference type="InterPro" id="IPR039414">
    <property type="entry name" value="SMG1_PIKKc"/>
</dbReference>
<evidence type="ECO:0000259" key="13">
    <source>
        <dbReference type="PROSITE" id="PS50290"/>
    </source>
</evidence>
<evidence type="ECO:0000256" key="12">
    <source>
        <dbReference type="SAM" id="MobiDB-lite"/>
    </source>
</evidence>
<comment type="catalytic activity">
    <reaction evidence="9">
        <text>L-threonyl-[protein] + ATP = O-phospho-L-threonyl-[protein] + ADP + H(+)</text>
        <dbReference type="Rhea" id="RHEA:46608"/>
        <dbReference type="Rhea" id="RHEA-COMP:11060"/>
        <dbReference type="Rhea" id="RHEA-COMP:11605"/>
        <dbReference type="ChEBI" id="CHEBI:15378"/>
        <dbReference type="ChEBI" id="CHEBI:30013"/>
        <dbReference type="ChEBI" id="CHEBI:30616"/>
        <dbReference type="ChEBI" id="CHEBI:61977"/>
        <dbReference type="ChEBI" id="CHEBI:456216"/>
        <dbReference type="EC" id="2.7.11.1"/>
    </reaction>
</comment>
<dbReference type="PROSITE" id="PS00916">
    <property type="entry name" value="PI3_4_KINASE_2"/>
    <property type="match status" value="1"/>
</dbReference>
<gene>
    <name evidence="15" type="ORF">HID58_074535</name>
</gene>
<evidence type="ECO:0000256" key="6">
    <source>
        <dbReference type="ARBA" id="ARBA00022777"/>
    </source>
</evidence>
<evidence type="ECO:0000256" key="1">
    <source>
        <dbReference type="ARBA" id="ARBA00011031"/>
    </source>
</evidence>
<dbReference type="EC" id="2.7.11.1" evidence="2"/>
<feature type="domain" description="PI3K/PI4K catalytic" evidence="13">
    <location>
        <begin position="2009"/>
        <end position="2350"/>
    </location>
</feature>
<accession>A0ABQ7YH25</accession>
<keyword evidence="6" id="KW-0418">Kinase</keyword>
<comment type="similarity">
    <text evidence="1">Belongs to the PI3/PI4-kinase family.</text>
</comment>
<feature type="region of interest" description="Disordered" evidence="12">
    <location>
        <begin position="19"/>
        <end position="79"/>
    </location>
</feature>
<dbReference type="InterPro" id="IPR036940">
    <property type="entry name" value="PI3/4_kinase_cat_sf"/>
</dbReference>
<evidence type="ECO:0000256" key="10">
    <source>
        <dbReference type="ARBA" id="ARBA00048679"/>
    </source>
</evidence>
<evidence type="ECO:0000256" key="8">
    <source>
        <dbReference type="ARBA" id="ARBA00023161"/>
    </source>
</evidence>
<dbReference type="InterPro" id="IPR011009">
    <property type="entry name" value="Kinase-like_dom_sf"/>
</dbReference>
<keyword evidence="8" id="KW-0866">Nonsense-mediated mRNA decay</keyword>
<evidence type="ECO:0000313" key="16">
    <source>
        <dbReference type="Proteomes" id="UP000824890"/>
    </source>
</evidence>
<dbReference type="Pfam" id="PF02260">
    <property type="entry name" value="FATC"/>
    <property type="match status" value="1"/>
</dbReference>
<reference evidence="15 16" key="1">
    <citation type="submission" date="2021-05" db="EMBL/GenBank/DDBJ databases">
        <title>Genome Assembly of Synthetic Allotetraploid Brassica napus Reveals Homoeologous Exchanges between Subgenomes.</title>
        <authorList>
            <person name="Davis J.T."/>
        </authorList>
    </citation>
    <scope>NUCLEOTIDE SEQUENCE [LARGE SCALE GENOMIC DNA]</scope>
    <source>
        <strain evidence="16">cv. Da-Ae</strain>
        <tissue evidence="15">Seedling</tissue>
    </source>
</reference>
<dbReference type="InterPro" id="IPR050517">
    <property type="entry name" value="DDR_Repair_Kinase"/>
</dbReference>
<evidence type="ECO:0000256" key="2">
    <source>
        <dbReference type="ARBA" id="ARBA00012513"/>
    </source>
</evidence>
<dbReference type="InterPro" id="IPR003152">
    <property type="entry name" value="FATC_dom"/>
</dbReference>
<dbReference type="PANTHER" id="PTHR11139:SF119">
    <property type="entry name" value="SERINE_THREONINE-PROTEIN KINASE SMG1"/>
    <property type="match status" value="1"/>
</dbReference>
<feature type="coiled-coil region" evidence="11">
    <location>
        <begin position="2590"/>
        <end position="2617"/>
    </location>
</feature>
<feature type="compositionally biased region" description="Low complexity" evidence="12">
    <location>
        <begin position="39"/>
        <end position="53"/>
    </location>
</feature>
<dbReference type="InterPro" id="IPR000403">
    <property type="entry name" value="PI3/4_kinase_cat_dom"/>
</dbReference>
<comment type="caution">
    <text evidence="15">The sequence shown here is derived from an EMBL/GenBank/DDBJ whole genome shotgun (WGS) entry which is preliminary data.</text>
</comment>
<keyword evidence="16" id="KW-1185">Reference proteome</keyword>
<dbReference type="PANTHER" id="PTHR11139">
    <property type="entry name" value="ATAXIA TELANGIECTASIA MUTATED ATM -RELATED"/>
    <property type="match status" value="1"/>
</dbReference>
<feature type="domain" description="FATC" evidence="14">
    <location>
        <begin position="3562"/>
        <end position="3608"/>
    </location>
</feature>
<organism evidence="15 16">
    <name type="scientific">Brassica napus</name>
    <name type="common">Rape</name>
    <dbReference type="NCBI Taxonomy" id="3708"/>
    <lineage>
        <taxon>Eukaryota</taxon>
        <taxon>Viridiplantae</taxon>
        <taxon>Streptophyta</taxon>
        <taxon>Embryophyta</taxon>
        <taxon>Tracheophyta</taxon>
        <taxon>Spermatophyta</taxon>
        <taxon>Magnoliopsida</taxon>
        <taxon>eudicotyledons</taxon>
        <taxon>Gunneridae</taxon>
        <taxon>Pentapetalae</taxon>
        <taxon>rosids</taxon>
        <taxon>malvids</taxon>
        <taxon>Brassicales</taxon>
        <taxon>Brassicaceae</taxon>
        <taxon>Brassiceae</taxon>
        <taxon>Brassica</taxon>
    </lineage>
</organism>
<dbReference type="InterPro" id="IPR016024">
    <property type="entry name" value="ARM-type_fold"/>
</dbReference>
<protein>
    <recommendedName>
        <fullName evidence="2">non-specific serine/threonine protein kinase</fullName>
        <ecNumber evidence="2">2.7.11.1</ecNumber>
    </recommendedName>
</protein>
<evidence type="ECO:0000256" key="7">
    <source>
        <dbReference type="ARBA" id="ARBA00022840"/>
    </source>
</evidence>
<keyword evidence="5" id="KW-0547">Nucleotide-binding</keyword>
<dbReference type="Pfam" id="PF15785">
    <property type="entry name" value="SMG1"/>
    <property type="match status" value="1"/>
</dbReference>
<evidence type="ECO:0000256" key="4">
    <source>
        <dbReference type="ARBA" id="ARBA00022679"/>
    </source>
</evidence>
<dbReference type="InterPro" id="IPR031559">
    <property type="entry name" value="SMG1"/>
</dbReference>
<dbReference type="SUPFAM" id="SSF56112">
    <property type="entry name" value="Protein kinase-like (PK-like)"/>
    <property type="match status" value="1"/>
</dbReference>
<keyword evidence="11" id="KW-0175">Coiled coil</keyword>
<dbReference type="CDD" id="cd05170">
    <property type="entry name" value="PIKKc_SMG1"/>
    <property type="match status" value="1"/>
</dbReference>
<dbReference type="Gene3D" id="1.10.1070.11">
    <property type="entry name" value="Phosphatidylinositol 3-/4-kinase, catalytic domain"/>
    <property type="match status" value="1"/>
</dbReference>
<evidence type="ECO:0000256" key="3">
    <source>
        <dbReference type="ARBA" id="ARBA00022527"/>
    </source>
</evidence>
<evidence type="ECO:0000313" key="15">
    <source>
        <dbReference type="EMBL" id="KAH0867513.1"/>
    </source>
</evidence>
<dbReference type="Proteomes" id="UP000824890">
    <property type="component" value="Unassembled WGS sequence"/>
</dbReference>
<dbReference type="PROSITE" id="PS50290">
    <property type="entry name" value="PI3_4_KINASE_3"/>
    <property type="match status" value="1"/>
</dbReference>
<evidence type="ECO:0000256" key="9">
    <source>
        <dbReference type="ARBA" id="ARBA00047899"/>
    </source>
</evidence>
<proteinExistence type="inferred from homology"/>
<dbReference type="PROSITE" id="PS51190">
    <property type="entry name" value="FATC"/>
    <property type="match status" value="1"/>
</dbReference>
<dbReference type="EMBL" id="JAGKQM010000017">
    <property type="protein sequence ID" value="KAH0867513.1"/>
    <property type="molecule type" value="Genomic_DNA"/>
</dbReference>
<comment type="catalytic activity">
    <reaction evidence="10">
        <text>L-seryl-[protein] + ATP = O-phospho-L-seryl-[protein] + ADP + H(+)</text>
        <dbReference type="Rhea" id="RHEA:17989"/>
        <dbReference type="Rhea" id="RHEA-COMP:9863"/>
        <dbReference type="Rhea" id="RHEA-COMP:11604"/>
        <dbReference type="ChEBI" id="CHEBI:15378"/>
        <dbReference type="ChEBI" id="CHEBI:29999"/>
        <dbReference type="ChEBI" id="CHEBI:30616"/>
        <dbReference type="ChEBI" id="CHEBI:83421"/>
        <dbReference type="ChEBI" id="CHEBI:456216"/>
        <dbReference type="EC" id="2.7.11.1"/>
    </reaction>
</comment>
<sequence length="3726" mass="417003">MMQGFHHQQQQQQLISLLSAALPTNNPSSSEPVAPPPSTSAAAAASSNASPPFKNKKPKKTKKKIASAPLGQRDSKSERNLDSGRLAALKSLHRAITYPPNSILIANSASYLCSGLWQLLSDKSYDVRHASVSAYGALCAIVCSIPIEFIGRQNLLMLVDSFIDWALPLIRDVSVQDGSTVLALESVREFLSVGDVHVIDRYALPILDACKSLLEDERTSIPLLNQALGVLFLISSKFYILFHPHFLDIVDMLLGWALLQDQPDSDRQIVLDSLLQFQKHWVGNLDFSVGLLSKFLGDVDVLLCDGSEGTPEQFYRLLALLSCFLAILRSTASGLLENNLLYKMDEPLSQMIPRLLGFLSTMGHRFGWAKWIEDLWKCLTLLAEILREKFSTYYFPSLEMLFKSLEQNDNVNAAVHGKMTTSQIHGTLKTNLQLLSLQKQGLLSSCVPKLLCFESPISRLRLHQNRLVTAGSSDTYIFLLQHESEEIIQQAMELLMNELELLKTVLVDSSGSENKTFDVTAYEAFSKNELLAMINFDMKVLLSCVSLGGRKSLSDVPKIAALYLKRSEKLISFVFEKLNPFESYVDACSELQVSIMRMLECLAAVELLSNCSVLIQPGGKLLKETNHGKTPVKHTFFTMVVEHLRKYSLTMVIALRFSSPLDVKLASLEWIQKFCENLMAISKNLNMDAYFCETFPYAGAVRDIIMAVLDAAFDTEPKVRSLSAKVLELLLVVKLIHPISFYSLAEILLEKLGDPDTSIKNAFIKLLSHFLPATQYVCGMHSEVEHMALRPEVLMLGNGYLHWKQVFALKQPDHHFQSQQLVSVLNYVSQRWKVHFSSWIQGLINAFQGTKDTDDGHHDENLIKNGWLAIKAEKGSIERICLANNLAGAWWAVHEAARFCVSTRLRTNFGGPTQTFAVLERMLLDITTVLQVDSEQNVVGSSGAHLLPMRLLLDFVEALKKNVYNAYEGTAVLSSAPQQSVLFFRANRKVCEEWFSRISEPMMNAGISLQSHNATVEYCTLRLEELKSRATLVKKENFKLQAQITSDISGILRKMSLALSQNHDTHALLGVNKWVSMNLAPLVAEESDNQKRSDELTLFPWITGLIYQSDGRYEKAAAYFAHLLEEEDCLSSMGSDDIHFVIERIIESYAALSDWKSLDSWLSELQALRARHAGKSFSGSLTAAGNEMNAIRALARFDEGDIQGAWACLDLTPKTSAEPSLNPKLALQRSEQMLLQAMLFQAEGNIQKVSHTLQKSRSMLDETSLALSFDGLSETAPYATQLHCLYAFEESHQMRESEPKQKHNNLMLSSCVWSMQSMINRIHRDCSPWLKVLRTYSTISPTAWVTLKLCMDLFGFARKQGNLLLANHLKVYLNDHVSSCDEVKVRDFLISNLQYQGALLMYEENKIQDAVVDLWSFVQPEVTALHPVCLDNGVAFLKAKACLKLATWLKGDASSLDLEKVVLKISADFNRTEIPSSVSSEPLVYESSQPSIKAISEEMIGTVTKVSTQLCSAMGKSWISYASWCFRQATESFSKSNESTIHASFSSRILAQELQPGTLTEDETQSVESIVMQFLQNDESKDLTNIGQDGNHHTTTADHSEARMKALQKQVIETLENAAAAPGGEGCNWDSLSVHLASQLTDTLLCAKENGEDTDIAPIVKRLIEVWWSLRKRRVSLFGHSALGFTQYLRYSSKNLRTSEFTGVDYDPLNKKAGSHTLRSTLYILHILLNYGVELKDTLRHALSMVPLEPWQEVTPQLFARLSSHPEEVVRKEIEGLLIMLAKLCPWSIVYPTLVDVNACDEKPSEELLHVKACLAELYPRLIQDVQLMLNELGNVTVLWEELWLSTLQDLHMDVIRRINLLKEEAARVSENVTLSQSEKNDINAARYSAMMAPIVVALERRLASTSRKPVTPHEVWFYEEYIERLNSAILTFKTPPSPATLGEVWRPFDSIATSLASHQKKSSISLKEVAPSLSLLSSCNIPMPGLEKQPTLSESDTSLQGIVTVSSLSDHVTILPTKTRPKKLIMIGSDGKKYIYLLKGREDLRLDARIMQLLQAINTFFCSSRATDGGTIGIRYYSVTPISGRAGLIQWVDNVISIYSIFRSWQTRAKLSQMPPSAPGSAKSPDLPPVPRPSDMFYGKMIPALKDKGIRRVISRRDWPHDVKRQVQLDLMKEVPKQLLHRELWCASEGFKAFATKFKRYSGSVAAMSIVGHMLGLGDRHLDNILMDFCSGDVVHIDYNVCFDKGQRLEVPEIVPFRLTQTMEAALGLTGVEGTFRANCEAVLGVLRQNKDTLLMLMEVFVWDPLVEWTRGNSHDDAAIGGEERKDMEVAVSLSLFSSRVQEIRVRLQEHHDLLLAALPAVELSLERFSKVLNQYEIASSVFLQADQERSKLSLRETSAKTTVAEAACNLENIRASVEIQAQEFSRAKALVSEKAQETAVWMEQRGKILGALRRDMIPEITAPTVLTDILGSLSLTSAVLVAGVRLTVVPEPTQAQCNNIDKEISLLVNDLSDGLSSALAALQTYSLALQRILPLNYHTTSQVYDWAQVLQLAARALSTDILSLAKRQAGEQYAKVHGDDSQSVRNCYDDLWRKVEKYADDVKKLEEEYAELEASSGTGPESKAKNRLFYGLINYMQSPGFVESTNAGLSDKYDAAKRVNLQDSGKRTFKDSGERTLKALDLLHTSISSLYDRSKEKVHYILNASTERNDLNESFVSESRSLSTNLEAQIEMCMIVVDFLNEVKHYAGQEISNVGESLTEENWALIFHRTLLSSKTLIAQMTDVVVPDVLKTYLLSNSDLMDAFGLISQVRGSIDTALEQLVEIKVERDSLVELEQDYLKKIGHITEGQLALEKAALKSREHLSWEEVEEFASQGEACRTQLDQLKQSWGQRLSVLVKKEEQVKNALVSAEKQFRLLTNADECKKLNNLRISGILVELVKPFSELEQLDKKLSSLSSSAVSMSDLLPALGNLLSCEQSLTESIWRFRHVLNDHSFFIWKVGIIYSFLDSCIHDATLSVDQTLGFEQLILFIKKKFEFQLQERVDCYLAGSVAPAFLSQMDKENERLKHFSEERSTRGDQVKPEYSHLKQVHTMLEEYCNTHDTTIAAKSAASRMKKQVKDITDALRRTSLDIVQMEWMNDTTLTPSQNIRTSLQQVLVSDDKFYSSFLDLNRAKLLETIRSAIPQITRSIERLQSCEKNSIAAEGQLERAIGWACGGSSSVAAGNSSAKMSGIPTEFHDHLSRRRQLLWDARERASNIAKICMSLLEFEASRDGIFRNPCEALEGDPRIRGDSRAWQKTYINLVGRLEVTFQSFTHVEQEWKLAQSTLEAASTGLYSATNELSIASVKAKSASGDLQSTIMSVRDCTHEVSVALASFLRASRGHTALTTETGALLKEVLATTGDLHDVHSLGKEAATLHRSLVDDLSKATAILVPLDSTLSKDNALIAEVLARESETDIEVSSIHGQAIYQSYGEKIGEIYQNLRPLVPSVTSSVKCLYPMLTRLAQIASEQSEVQSDVIASPPTRTHTRTTRGKNAYALSVLKSMEIKIDGRNIIADNKEVSVPEQVDYLIKQATSVDNLCNMLDSVDLDKCFESDRSLTDMSRQVSERCHIMLLLTHLVSHDVALNRSLACLQTGVKLERCGCVIERTKCGVKVLESSAEQCERHLIGDCVLNFWSLFEQSSDVLLLLTFQMQQHDVKLQSPLVCVHYSNKFVYVFTIHMRK</sequence>
<feature type="compositionally biased region" description="Basic residues" evidence="12">
    <location>
        <begin position="54"/>
        <end position="65"/>
    </location>
</feature>
<dbReference type="SMART" id="SM01343">
    <property type="entry name" value="FATC"/>
    <property type="match status" value="1"/>
</dbReference>
<keyword evidence="3" id="KW-0723">Serine/threonine-protein kinase</keyword>